<protein>
    <submittedName>
        <fullName evidence="1">Uncharacterized protein</fullName>
    </submittedName>
</protein>
<name>A0ABV7Y622_9ACTN</name>
<sequence>MRHAAGRSGALDDVLLKVVAVTYAVPGMRVPVPIHRVSGARPVRPMMGAKSP</sequence>
<reference evidence="2" key="1">
    <citation type="journal article" date="2019" name="Int. J. Syst. Evol. Microbiol.">
        <title>The Global Catalogue of Microorganisms (GCM) 10K type strain sequencing project: providing services to taxonomists for standard genome sequencing and annotation.</title>
        <authorList>
            <consortium name="The Broad Institute Genomics Platform"/>
            <consortium name="The Broad Institute Genome Sequencing Center for Infectious Disease"/>
            <person name="Wu L."/>
            <person name="Ma J."/>
        </authorList>
    </citation>
    <scope>NUCLEOTIDE SEQUENCE [LARGE SCALE GENOMIC DNA]</scope>
    <source>
        <strain evidence="2">CGMCC 4.7241</strain>
    </source>
</reference>
<organism evidence="1 2">
    <name type="scientific">Tenggerimyces flavus</name>
    <dbReference type="NCBI Taxonomy" id="1708749"/>
    <lineage>
        <taxon>Bacteria</taxon>
        <taxon>Bacillati</taxon>
        <taxon>Actinomycetota</taxon>
        <taxon>Actinomycetes</taxon>
        <taxon>Propionibacteriales</taxon>
        <taxon>Nocardioidaceae</taxon>
        <taxon>Tenggerimyces</taxon>
    </lineage>
</organism>
<evidence type="ECO:0000313" key="2">
    <source>
        <dbReference type="Proteomes" id="UP001595699"/>
    </source>
</evidence>
<keyword evidence="2" id="KW-1185">Reference proteome</keyword>
<dbReference type="EMBL" id="JBHRZH010000003">
    <property type="protein sequence ID" value="MFC3759700.1"/>
    <property type="molecule type" value="Genomic_DNA"/>
</dbReference>
<accession>A0ABV7Y622</accession>
<dbReference type="Proteomes" id="UP001595699">
    <property type="component" value="Unassembled WGS sequence"/>
</dbReference>
<evidence type="ECO:0000313" key="1">
    <source>
        <dbReference type="EMBL" id="MFC3759700.1"/>
    </source>
</evidence>
<dbReference type="RefSeq" id="WP_205121635.1">
    <property type="nucleotide sequence ID" value="NZ_JAFBCM010000001.1"/>
</dbReference>
<gene>
    <name evidence="1" type="ORF">ACFOUW_02525</name>
</gene>
<proteinExistence type="predicted"/>
<comment type="caution">
    <text evidence="1">The sequence shown here is derived from an EMBL/GenBank/DDBJ whole genome shotgun (WGS) entry which is preliminary data.</text>
</comment>